<name>A0ABR0EAQ5_ZASCE</name>
<evidence type="ECO:0000256" key="2">
    <source>
        <dbReference type="ARBA" id="ARBA00022630"/>
    </source>
</evidence>
<evidence type="ECO:0000259" key="6">
    <source>
        <dbReference type="Pfam" id="PF01494"/>
    </source>
</evidence>
<keyword evidence="2" id="KW-0285">Flavoprotein</keyword>
<dbReference type="EMBL" id="JAXOVC010000008">
    <property type="protein sequence ID" value="KAK4498547.1"/>
    <property type="molecule type" value="Genomic_DNA"/>
</dbReference>
<evidence type="ECO:0000256" key="1">
    <source>
        <dbReference type="ARBA" id="ARBA00007992"/>
    </source>
</evidence>
<keyword evidence="5" id="KW-0503">Monooxygenase</keyword>
<dbReference type="SUPFAM" id="SSF51905">
    <property type="entry name" value="FAD/NAD(P)-binding domain"/>
    <property type="match status" value="1"/>
</dbReference>
<dbReference type="PANTHER" id="PTHR13789:SF316">
    <property type="entry name" value="FAD-BINDING DOMAIN-CONTAINING PROTEIN"/>
    <property type="match status" value="1"/>
</dbReference>
<dbReference type="Gene3D" id="3.50.50.60">
    <property type="entry name" value="FAD/NAD(P)-binding domain"/>
    <property type="match status" value="1"/>
</dbReference>
<proteinExistence type="inferred from homology"/>
<keyword evidence="8" id="KW-1185">Reference proteome</keyword>
<keyword evidence="4" id="KW-0560">Oxidoreductase</keyword>
<dbReference type="Proteomes" id="UP001305779">
    <property type="component" value="Unassembled WGS sequence"/>
</dbReference>
<dbReference type="Pfam" id="PF01494">
    <property type="entry name" value="FAD_binding_3"/>
    <property type="match status" value="1"/>
</dbReference>
<comment type="similarity">
    <text evidence="1">Belongs to the paxM FAD-dependent monooxygenase family.</text>
</comment>
<dbReference type="PANTHER" id="PTHR13789">
    <property type="entry name" value="MONOOXYGENASE"/>
    <property type="match status" value="1"/>
</dbReference>
<evidence type="ECO:0000256" key="3">
    <source>
        <dbReference type="ARBA" id="ARBA00022827"/>
    </source>
</evidence>
<organism evidence="7 8">
    <name type="scientific">Zasmidium cellare</name>
    <name type="common">Wine cellar mold</name>
    <name type="synonym">Racodium cellare</name>
    <dbReference type="NCBI Taxonomy" id="395010"/>
    <lineage>
        <taxon>Eukaryota</taxon>
        <taxon>Fungi</taxon>
        <taxon>Dikarya</taxon>
        <taxon>Ascomycota</taxon>
        <taxon>Pezizomycotina</taxon>
        <taxon>Dothideomycetes</taxon>
        <taxon>Dothideomycetidae</taxon>
        <taxon>Mycosphaerellales</taxon>
        <taxon>Mycosphaerellaceae</taxon>
        <taxon>Zasmidium</taxon>
    </lineage>
</organism>
<dbReference type="InterPro" id="IPR002938">
    <property type="entry name" value="FAD-bd"/>
</dbReference>
<accession>A0ABR0EAQ5</accession>
<dbReference type="PRINTS" id="PR00420">
    <property type="entry name" value="RNGMNOXGNASE"/>
</dbReference>
<evidence type="ECO:0000256" key="5">
    <source>
        <dbReference type="ARBA" id="ARBA00023033"/>
    </source>
</evidence>
<comment type="caution">
    <text evidence="7">The sequence shown here is derived from an EMBL/GenBank/DDBJ whole genome shotgun (WGS) entry which is preliminary data.</text>
</comment>
<reference evidence="7 8" key="1">
    <citation type="journal article" date="2023" name="G3 (Bethesda)">
        <title>A chromosome-level genome assembly of Zasmidium syzygii isolated from banana leaves.</title>
        <authorList>
            <person name="van Westerhoven A.C."/>
            <person name="Mehrabi R."/>
            <person name="Talebi R."/>
            <person name="Steentjes M.B.F."/>
            <person name="Corcolon B."/>
            <person name="Chong P.A."/>
            <person name="Kema G.H.J."/>
            <person name="Seidl M.F."/>
        </authorList>
    </citation>
    <scope>NUCLEOTIDE SEQUENCE [LARGE SCALE GENOMIC DNA]</scope>
    <source>
        <strain evidence="7 8">P124</strain>
    </source>
</reference>
<feature type="domain" description="FAD-binding" evidence="6">
    <location>
        <begin position="5"/>
        <end position="347"/>
    </location>
</feature>
<keyword evidence="3" id="KW-0274">FAD</keyword>
<dbReference type="InterPro" id="IPR050493">
    <property type="entry name" value="FAD-dep_Monooxygenase_BioMet"/>
</dbReference>
<gene>
    <name evidence="7" type="ORF">PRZ48_011205</name>
</gene>
<evidence type="ECO:0000256" key="4">
    <source>
        <dbReference type="ARBA" id="ARBA00023002"/>
    </source>
</evidence>
<sequence length="402" mass="44236">MPINQVTIIGAGLSGLTLSLFLAKHNITSKIYEVRPANTTSEGAVMLSPNALRTLEILGLYPRIKAKGYHFRDLTFNNNDHETLDTYEMGNSDKYGYDALRVYRQVLLDELKAMIAEAGPSQIEILHEKKFSHIVSSTPNDITFALTDNTTHKTPLLLGADGIHSTLRSHLSPSTKPIFSSFLAITFPLASTHLNLPSTPYPLPVSITHPTGAGAFVLAPQNPQGTDLLAGTQIPTHDRPREEWTALFQNKKELYTLIRGPNDSKYSGWNDTIKSAIDNCPTGKLSIWPFYTIPKLETWFTPKDGRIILLGDAAHAIPPAAGQGVNQAFEDAHSLALLLAAANEGEVDWGRVERTQGLTDEMNKRRMPNWTGEGAENIDSGWLFAVDVEGDVKAYINGQKKH</sequence>
<dbReference type="InterPro" id="IPR036188">
    <property type="entry name" value="FAD/NAD-bd_sf"/>
</dbReference>
<protein>
    <recommendedName>
        <fullName evidence="6">FAD-binding domain-containing protein</fullName>
    </recommendedName>
</protein>
<evidence type="ECO:0000313" key="8">
    <source>
        <dbReference type="Proteomes" id="UP001305779"/>
    </source>
</evidence>
<evidence type="ECO:0000313" key="7">
    <source>
        <dbReference type="EMBL" id="KAK4498547.1"/>
    </source>
</evidence>